<proteinExistence type="predicted"/>
<keyword evidence="1" id="KW-0147">Chitin-binding</keyword>
<keyword evidence="7" id="KW-1185">Reference proteome</keyword>
<reference evidence="6" key="1">
    <citation type="submission" date="2020-10" db="EMBL/GenBank/DDBJ databases">
        <title>Genome Sequence of Monilinia vaccinii-corymbosi Sheds Light on Mummy Berry Disease Infection of Blueberry and Mating Type.</title>
        <authorList>
            <person name="Yow A.G."/>
            <person name="Zhang Y."/>
            <person name="Bansal K."/>
            <person name="Eacker S.M."/>
            <person name="Sullivan S."/>
            <person name="Liachko I."/>
            <person name="Cubeta M.A."/>
            <person name="Rollins J.A."/>
            <person name="Ashrafi H."/>
        </authorList>
    </citation>
    <scope>NUCLEOTIDE SEQUENCE</scope>
    <source>
        <strain evidence="6">RL-1</strain>
    </source>
</reference>
<dbReference type="Proteomes" id="UP000672032">
    <property type="component" value="Chromosome 1"/>
</dbReference>
<dbReference type="PROSITE" id="PS51782">
    <property type="entry name" value="LYSM"/>
    <property type="match status" value="1"/>
</dbReference>
<feature type="region of interest" description="Disordered" evidence="3">
    <location>
        <begin position="21"/>
        <end position="90"/>
    </location>
</feature>
<keyword evidence="4" id="KW-0732">Signal</keyword>
<evidence type="ECO:0000313" key="6">
    <source>
        <dbReference type="EMBL" id="QSZ28672.1"/>
    </source>
</evidence>
<feature type="compositionally biased region" description="Low complexity" evidence="3">
    <location>
        <begin position="75"/>
        <end position="88"/>
    </location>
</feature>
<dbReference type="PANTHER" id="PTHR34997">
    <property type="entry name" value="AM15"/>
    <property type="match status" value="1"/>
</dbReference>
<dbReference type="OrthoDB" id="5985073at2759"/>
<gene>
    <name evidence="6" type="ORF">DSL72_003171</name>
</gene>
<evidence type="ECO:0000256" key="1">
    <source>
        <dbReference type="ARBA" id="ARBA00022669"/>
    </source>
</evidence>
<evidence type="ECO:0000313" key="7">
    <source>
        <dbReference type="Proteomes" id="UP000672032"/>
    </source>
</evidence>
<accession>A0A8A3NW73</accession>
<dbReference type="SMART" id="SM00257">
    <property type="entry name" value="LysM"/>
    <property type="match status" value="1"/>
</dbReference>
<dbReference type="Pfam" id="PF01476">
    <property type="entry name" value="LysM"/>
    <property type="match status" value="1"/>
</dbReference>
<feature type="domain" description="LysM" evidence="5">
    <location>
        <begin position="100"/>
        <end position="146"/>
    </location>
</feature>
<dbReference type="GO" id="GO:0008061">
    <property type="term" value="F:chitin binding"/>
    <property type="evidence" value="ECO:0007669"/>
    <property type="project" value="UniProtKB-KW"/>
</dbReference>
<dbReference type="AlphaFoldDB" id="A0A8A3NW73"/>
<dbReference type="InterPro" id="IPR052210">
    <property type="entry name" value="LysM1-like"/>
</dbReference>
<dbReference type="SUPFAM" id="SSF54106">
    <property type="entry name" value="LysM domain"/>
    <property type="match status" value="1"/>
</dbReference>
<dbReference type="EMBL" id="CP063405">
    <property type="protein sequence ID" value="QSZ28672.1"/>
    <property type="molecule type" value="Genomic_DNA"/>
</dbReference>
<dbReference type="InterPro" id="IPR018392">
    <property type="entry name" value="LysM"/>
</dbReference>
<feature type="compositionally biased region" description="Pro residues" evidence="3">
    <location>
        <begin position="40"/>
        <end position="50"/>
    </location>
</feature>
<evidence type="ECO:0000256" key="3">
    <source>
        <dbReference type="SAM" id="MobiDB-lite"/>
    </source>
</evidence>
<protein>
    <recommendedName>
        <fullName evidence="5">LysM domain-containing protein</fullName>
    </recommendedName>
</protein>
<evidence type="ECO:0000256" key="4">
    <source>
        <dbReference type="SAM" id="SignalP"/>
    </source>
</evidence>
<feature type="chain" id="PRO_5032642351" description="LysM domain-containing protein" evidence="4">
    <location>
        <begin position="20"/>
        <end position="151"/>
    </location>
</feature>
<keyword evidence="2" id="KW-0843">Virulence</keyword>
<feature type="signal peptide" evidence="4">
    <location>
        <begin position="1"/>
        <end position="19"/>
    </location>
</feature>
<dbReference type="PANTHER" id="PTHR34997:SF1">
    <property type="entry name" value="PEPTIDOGLYCAN-BINDING LYSIN DOMAIN"/>
    <property type="match status" value="1"/>
</dbReference>
<evidence type="ECO:0000259" key="5">
    <source>
        <dbReference type="PROSITE" id="PS51782"/>
    </source>
</evidence>
<organism evidence="6 7">
    <name type="scientific">Monilinia vaccinii-corymbosi</name>
    <dbReference type="NCBI Taxonomy" id="61207"/>
    <lineage>
        <taxon>Eukaryota</taxon>
        <taxon>Fungi</taxon>
        <taxon>Dikarya</taxon>
        <taxon>Ascomycota</taxon>
        <taxon>Pezizomycotina</taxon>
        <taxon>Leotiomycetes</taxon>
        <taxon>Helotiales</taxon>
        <taxon>Sclerotiniaceae</taxon>
        <taxon>Monilinia</taxon>
    </lineage>
</organism>
<dbReference type="InterPro" id="IPR036779">
    <property type="entry name" value="LysM_dom_sf"/>
</dbReference>
<dbReference type="CDD" id="cd00118">
    <property type="entry name" value="LysM"/>
    <property type="match status" value="1"/>
</dbReference>
<dbReference type="Gene3D" id="3.10.350.10">
    <property type="entry name" value="LysM domain"/>
    <property type="match status" value="1"/>
</dbReference>
<name>A0A8A3NW73_9HELO</name>
<sequence>MRNPSTTITLALLAMTIHASPIQVQSRDEMSTSKPSPSNTKPPAPAPAPPHKAEASTCSPDQNPAGPAPCVVPGTTTPSTNPATSTNAPVLPGTAANCTSFYVVASGDTCDGIGAKVGISSEELRKLNTQVNPQCTNLITGQALCAKAGGK</sequence>
<evidence type="ECO:0000256" key="2">
    <source>
        <dbReference type="ARBA" id="ARBA00023026"/>
    </source>
</evidence>